<reference evidence="2 3" key="1">
    <citation type="submission" date="2024-08" db="EMBL/GenBank/DDBJ databases">
        <title>Oceanimonas smirnovii Genome sequencing and assembly.</title>
        <authorList>
            <person name="Tang B."/>
        </authorList>
    </citation>
    <scope>NUCLEOTIDE SEQUENCE [LARGE SCALE GENOMIC DNA]</scope>
    <source>
        <strain evidence="2 3">OS2020-119</strain>
    </source>
</reference>
<organism evidence="2 3">
    <name type="scientific">Oceanimonas smirnovii</name>
    <dbReference type="NCBI Taxonomy" id="264574"/>
    <lineage>
        <taxon>Bacteria</taxon>
        <taxon>Pseudomonadati</taxon>
        <taxon>Pseudomonadota</taxon>
        <taxon>Gammaproteobacteria</taxon>
        <taxon>Aeromonadales</taxon>
        <taxon>Aeromonadaceae</taxon>
        <taxon>Oceanimonas</taxon>
    </lineage>
</organism>
<keyword evidence="3" id="KW-1185">Reference proteome</keyword>
<protein>
    <submittedName>
        <fullName evidence="2">Polysaccharide pyruvyl transferase family protein</fullName>
    </submittedName>
</protein>
<dbReference type="RefSeq" id="WP_395545022.1">
    <property type="nucleotide sequence ID" value="NZ_CP166302.1"/>
</dbReference>
<evidence type="ECO:0000259" key="1">
    <source>
        <dbReference type="Pfam" id="PF04230"/>
    </source>
</evidence>
<name>A0ABW7NZN0_9GAMM</name>
<dbReference type="InterPro" id="IPR007345">
    <property type="entry name" value="Polysacch_pyruvyl_Trfase"/>
</dbReference>
<accession>A0ABW7NZN0</accession>
<feature type="domain" description="Polysaccharide pyruvyl transferase" evidence="1">
    <location>
        <begin position="84"/>
        <end position="216"/>
    </location>
</feature>
<gene>
    <name evidence="2" type="ORF">AB9R89_04615</name>
</gene>
<dbReference type="GO" id="GO:0016740">
    <property type="term" value="F:transferase activity"/>
    <property type="evidence" value="ECO:0007669"/>
    <property type="project" value="UniProtKB-KW"/>
</dbReference>
<proteinExistence type="predicted"/>
<keyword evidence="2" id="KW-0808">Transferase</keyword>
<evidence type="ECO:0000313" key="2">
    <source>
        <dbReference type="EMBL" id="MFH7564604.1"/>
    </source>
</evidence>
<dbReference type="Proteomes" id="UP001610706">
    <property type="component" value="Unassembled WGS sequence"/>
</dbReference>
<dbReference type="Pfam" id="PF04230">
    <property type="entry name" value="PS_pyruv_trans"/>
    <property type="match status" value="1"/>
</dbReference>
<evidence type="ECO:0000313" key="3">
    <source>
        <dbReference type="Proteomes" id="UP001610706"/>
    </source>
</evidence>
<dbReference type="EMBL" id="JBGFTR010000005">
    <property type="protein sequence ID" value="MFH7564604.1"/>
    <property type="molecule type" value="Genomic_DNA"/>
</dbReference>
<comment type="caution">
    <text evidence="2">The sequence shown here is derived from an EMBL/GenBank/DDBJ whole genome shotgun (WGS) entry which is preliminary data.</text>
</comment>
<sequence>MNLKKYNSDYFSRKAKRIVGSIIDYYAYKKEGHISLYYFDKEKNVGDILNPYLIEKLFEVKCIQRQKGKTPNLLAIGSVMHEAKLTSYIWGSGFISTTDLPKKLDAKKIKALRGQESVRILNEKYNINLRNVPLGDPGVLMPLVYQNTRTNKYKVGIVPHYVDKDKIPEILFSDPDIKIIDVQQKPEAFVNDLLECTNILSSSLHGLILSDAYEIPNKWIVLSDRLVGGEFKFHDYYSTTIKPDEDCYTVDMNNSLIDLINSIEKYASIKEFKYSRESLIKSFPKEEL</sequence>